<gene>
    <name evidence="2" type="ORF">PLEPLA_LOCUS11089</name>
</gene>
<protein>
    <submittedName>
        <fullName evidence="2">Uncharacterized protein</fullName>
    </submittedName>
</protein>
<evidence type="ECO:0000313" key="3">
    <source>
        <dbReference type="Proteomes" id="UP001153269"/>
    </source>
</evidence>
<proteinExistence type="predicted"/>
<keyword evidence="3" id="KW-1185">Reference proteome</keyword>
<organism evidence="2 3">
    <name type="scientific">Pleuronectes platessa</name>
    <name type="common">European plaice</name>
    <dbReference type="NCBI Taxonomy" id="8262"/>
    <lineage>
        <taxon>Eukaryota</taxon>
        <taxon>Metazoa</taxon>
        <taxon>Chordata</taxon>
        <taxon>Craniata</taxon>
        <taxon>Vertebrata</taxon>
        <taxon>Euteleostomi</taxon>
        <taxon>Actinopterygii</taxon>
        <taxon>Neopterygii</taxon>
        <taxon>Teleostei</taxon>
        <taxon>Neoteleostei</taxon>
        <taxon>Acanthomorphata</taxon>
        <taxon>Carangaria</taxon>
        <taxon>Pleuronectiformes</taxon>
        <taxon>Pleuronectoidei</taxon>
        <taxon>Pleuronectidae</taxon>
        <taxon>Pleuronectes</taxon>
    </lineage>
</organism>
<dbReference type="AlphaFoldDB" id="A0A9N7U1X6"/>
<dbReference type="Proteomes" id="UP001153269">
    <property type="component" value="Unassembled WGS sequence"/>
</dbReference>
<evidence type="ECO:0000313" key="2">
    <source>
        <dbReference type="EMBL" id="CAB1423171.1"/>
    </source>
</evidence>
<dbReference type="EMBL" id="CADEAL010000639">
    <property type="protein sequence ID" value="CAB1423171.1"/>
    <property type="molecule type" value="Genomic_DNA"/>
</dbReference>
<name>A0A9N7U1X6_PLEPL</name>
<sequence length="110" mass="11810">MNLLLPPAPAPPPPPAPAPPPPPPPAPCSCSCPPLLIKRQEAVCRARSGLRGADSCSEESPPGEEKFEGGVLWFNRTQMKQQRLEPEENIRTGAASDVTIISPLHTFVMH</sequence>
<feature type="region of interest" description="Disordered" evidence="1">
    <location>
        <begin position="1"/>
        <end position="27"/>
    </location>
</feature>
<accession>A0A9N7U1X6</accession>
<comment type="caution">
    <text evidence="2">The sequence shown here is derived from an EMBL/GenBank/DDBJ whole genome shotgun (WGS) entry which is preliminary data.</text>
</comment>
<evidence type="ECO:0000256" key="1">
    <source>
        <dbReference type="SAM" id="MobiDB-lite"/>
    </source>
</evidence>
<reference evidence="2" key="1">
    <citation type="submission" date="2020-03" db="EMBL/GenBank/DDBJ databases">
        <authorList>
            <person name="Weist P."/>
        </authorList>
    </citation>
    <scope>NUCLEOTIDE SEQUENCE</scope>
</reference>